<proteinExistence type="predicted"/>
<dbReference type="InterPro" id="IPR010710">
    <property type="entry name" value="DUF1289"/>
</dbReference>
<evidence type="ECO:0000313" key="1">
    <source>
        <dbReference type="EMBL" id="MEJ8823914.1"/>
    </source>
</evidence>
<comment type="caution">
    <text evidence="1">The sequence shown here is derived from an EMBL/GenBank/DDBJ whole genome shotgun (WGS) entry which is preliminary data.</text>
</comment>
<organism evidence="1 2">
    <name type="scientific">Variovorax humicola</name>
    <dbReference type="NCBI Taxonomy" id="1769758"/>
    <lineage>
        <taxon>Bacteria</taxon>
        <taxon>Pseudomonadati</taxon>
        <taxon>Pseudomonadota</taxon>
        <taxon>Betaproteobacteria</taxon>
        <taxon>Burkholderiales</taxon>
        <taxon>Comamonadaceae</taxon>
        <taxon>Variovorax</taxon>
    </lineage>
</organism>
<dbReference type="Proteomes" id="UP001363010">
    <property type="component" value="Unassembled WGS sequence"/>
</dbReference>
<keyword evidence="2" id="KW-1185">Reference proteome</keyword>
<reference evidence="1 2" key="1">
    <citation type="submission" date="2024-03" db="EMBL/GenBank/DDBJ databases">
        <title>Novel species of the genus Variovorax.</title>
        <authorList>
            <person name="Liu Q."/>
            <person name="Xin Y.-H."/>
        </authorList>
    </citation>
    <scope>NUCLEOTIDE SEQUENCE [LARGE SCALE GENOMIC DNA]</scope>
    <source>
        <strain evidence="1 2">KACC 18501</strain>
    </source>
</reference>
<dbReference type="Pfam" id="PF06945">
    <property type="entry name" value="DUF1289"/>
    <property type="match status" value="1"/>
</dbReference>
<dbReference type="PANTHER" id="PTHR35175">
    <property type="entry name" value="DUF1289 DOMAIN-CONTAINING PROTEIN"/>
    <property type="match status" value="1"/>
</dbReference>
<dbReference type="RefSeq" id="WP_340364987.1">
    <property type="nucleotide sequence ID" value="NZ_JBBKZV010000010.1"/>
</dbReference>
<accession>A0ABU8W1J2</accession>
<protein>
    <submittedName>
        <fullName evidence="1">DUF1289 domain-containing protein</fullName>
    </submittedName>
</protein>
<sequence length="77" mass="8157">MDAAAAHALAQRAANLGDAEPVPSPCISVCRMNAASGLCEGCFRTLAEIAAWSRMDDPGKRDVWACIAQRIEETTPP</sequence>
<evidence type="ECO:0000313" key="2">
    <source>
        <dbReference type="Proteomes" id="UP001363010"/>
    </source>
</evidence>
<dbReference type="PANTHER" id="PTHR35175:SF2">
    <property type="entry name" value="DUF1289 DOMAIN-CONTAINING PROTEIN"/>
    <property type="match status" value="1"/>
</dbReference>
<dbReference type="EMBL" id="JBBKZV010000010">
    <property type="protein sequence ID" value="MEJ8823914.1"/>
    <property type="molecule type" value="Genomic_DNA"/>
</dbReference>
<gene>
    <name evidence="1" type="ORF">WKW80_18085</name>
</gene>
<name>A0ABU8W1J2_9BURK</name>